<dbReference type="Proteomes" id="UP000077667">
    <property type="component" value="Chromosome"/>
</dbReference>
<gene>
    <name evidence="1" type="ORF">A8C56_18405</name>
</gene>
<name>A0A1A9I5S8_9BACT</name>
<dbReference type="AlphaFoldDB" id="A0A1A9I5S8"/>
<dbReference type="EMBL" id="CP015772">
    <property type="protein sequence ID" value="ANH82685.1"/>
    <property type="molecule type" value="Genomic_DNA"/>
</dbReference>
<dbReference type="KEGG" id="nia:A8C56_18405"/>
<dbReference type="OrthoDB" id="1149023at2"/>
<dbReference type="RefSeq" id="WP_067759319.1">
    <property type="nucleotide sequence ID" value="NZ_CP015772.1"/>
</dbReference>
<dbReference type="STRING" id="1176587.A8C56_18405"/>
<sequence>MNLFLLLVAIVCVNCSGTTQKQKNKEKDMGHPNNYTLIYDFPLDGEMMVNDVVIDKSLYGNLSGTEFINYFILKNGQQKIQTELTHPYLLQGKLIDSNTLKSASEEFALYNTQSNNGEVQEIQLLKKLNFPDLKAPTPSVKSEWSFDAQLPFELEGWKNSEDLSSWDPKALETAVVKKFNQLRDLLNSGDGQQFVNELTFSNNEFFISNYYTDDQKKAYLKNLVEDFSQQKDRVPPVENYRLRVMGGGKVVTLETMGKFKGQGALTTDVPEKNKLYAIYVMLDKPKNSKDFRVVRMLSFKTGLIK</sequence>
<accession>A0A1A9I5S8</accession>
<keyword evidence="2" id="KW-1185">Reference proteome</keyword>
<reference evidence="1 2" key="1">
    <citation type="submission" date="2016-05" db="EMBL/GenBank/DDBJ databases">
        <title>Niabella ginsenosidivorans BS26 whole genome sequencing.</title>
        <authorList>
            <person name="Im W.T."/>
            <person name="Siddiqi M.Z."/>
        </authorList>
    </citation>
    <scope>NUCLEOTIDE SEQUENCE [LARGE SCALE GENOMIC DNA]</scope>
    <source>
        <strain evidence="1 2">BS26</strain>
    </source>
</reference>
<protein>
    <submittedName>
        <fullName evidence="1">Uncharacterized protein</fullName>
    </submittedName>
</protein>
<evidence type="ECO:0000313" key="2">
    <source>
        <dbReference type="Proteomes" id="UP000077667"/>
    </source>
</evidence>
<proteinExistence type="predicted"/>
<organism evidence="1 2">
    <name type="scientific">Niabella ginsenosidivorans</name>
    <dbReference type="NCBI Taxonomy" id="1176587"/>
    <lineage>
        <taxon>Bacteria</taxon>
        <taxon>Pseudomonadati</taxon>
        <taxon>Bacteroidota</taxon>
        <taxon>Chitinophagia</taxon>
        <taxon>Chitinophagales</taxon>
        <taxon>Chitinophagaceae</taxon>
        <taxon>Niabella</taxon>
    </lineage>
</organism>
<evidence type="ECO:0000313" key="1">
    <source>
        <dbReference type="EMBL" id="ANH82685.1"/>
    </source>
</evidence>